<accession>A0AA39NTM9</accession>
<comment type="caution">
    <text evidence="1">The sequence shown here is derived from an EMBL/GenBank/DDBJ whole genome shotgun (WGS) entry which is preliminary data.</text>
</comment>
<proteinExistence type="predicted"/>
<dbReference type="EMBL" id="JAUEPR010000048">
    <property type="protein sequence ID" value="KAK0471654.1"/>
    <property type="molecule type" value="Genomic_DNA"/>
</dbReference>
<organism evidence="1 2">
    <name type="scientific">Armillaria novae-zelandiae</name>
    <dbReference type="NCBI Taxonomy" id="153914"/>
    <lineage>
        <taxon>Eukaryota</taxon>
        <taxon>Fungi</taxon>
        <taxon>Dikarya</taxon>
        <taxon>Basidiomycota</taxon>
        <taxon>Agaricomycotina</taxon>
        <taxon>Agaricomycetes</taxon>
        <taxon>Agaricomycetidae</taxon>
        <taxon>Agaricales</taxon>
        <taxon>Marasmiineae</taxon>
        <taxon>Physalacriaceae</taxon>
        <taxon>Armillaria</taxon>
    </lineage>
</organism>
<reference evidence="1" key="1">
    <citation type="submission" date="2023-06" db="EMBL/GenBank/DDBJ databases">
        <authorList>
            <consortium name="Lawrence Berkeley National Laboratory"/>
            <person name="Ahrendt S."/>
            <person name="Sahu N."/>
            <person name="Indic B."/>
            <person name="Wong-Bajracharya J."/>
            <person name="Merenyi Z."/>
            <person name="Ke H.-M."/>
            <person name="Monk M."/>
            <person name="Kocsube S."/>
            <person name="Drula E."/>
            <person name="Lipzen A."/>
            <person name="Balint B."/>
            <person name="Henrissat B."/>
            <person name="Andreopoulos B."/>
            <person name="Martin F.M."/>
            <person name="Harder C.B."/>
            <person name="Rigling D."/>
            <person name="Ford K.L."/>
            <person name="Foster G.D."/>
            <person name="Pangilinan J."/>
            <person name="Papanicolaou A."/>
            <person name="Barry K."/>
            <person name="LaButti K."/>
            <person name="Viragh M."/>
            <person name="Koriabine M."/>
            <person name="Yan M."/>
            <person name="Riley R."/>
            <person name="Champramary S."/>
            <person name="Plett K.L."/>
            <person name="Tsai I.J."/>
            <person name="Slot J."/>
            <person name="Sipos G."/>
            <person name="Plett J."/>
            <person name="Nagy L.G."/>
            <person name="Grigoriev I.V."/>
        </authorList>
    </citation>
    <scope>NUCLEOTIDE SEQUENCE</scope>
    <source>
        <strain evidence="1">ICMP 16352</strain>
    </source>
</reference>
<evidence type="ECO:0000313" key="1">
    <source>
        <dbReference type="EMBL" id="KAK0471654.1"/>
    </source>
</evidence>
<gene>
    <name evidence="1" type="ORF">IW261DRAFT_832526</name>
</gene>
<name>A0AA39NTM9_9AGAR</name>
<protein>
    <submittedName>
        <fullName evidence="1">Uncharacterized protein</fullName>
    </submittedName>
</protein>
<dbReference type="AlphaFoldDB" id="A0AA39NTM9"/>
<sequence length="57" mass="6334">MSPVLSTSTLQTTPSLPPKEAILIPISPILDPPRLLRPIPYILQSMNHLLEQSLDVF</sequence>
<evidence type="ECO:0000313" key="2">
    <source>
        <dbReference type="Proteomes" id="UP001175227"/>
    </source>
</evidence>
<dbReference type="Proteomes" id="UP001175227">
    <property type="component" value="Unassembled WGS sequence"/>
</dbReference>
<keyword evidence="2" id="KW-1185">Reference proteome</keyword>